<dbReference type="AlphaFoldDB" id="A0A6A5JZQ7"/>
<feature type="compositionally biased region" description="Low complexity" evidence="1">
    <location>
        <begin position="76"/>
        <end position="94"/>
    </location>
</feature>
<sequence length="154" mass="17971">MLCRHHASEKSFCFASPPNQLQHLLSHRGRRANKQPKQLLQYTFCFLSSLTLHVAQIFNPKRRVKETSWRDPMNASFTPSSTSSSSPPTYLSTPIKPEYPPKKSPIPHKTYPSPTPVLQKKKKESYMDSPSCYYLTHYWAMLWGGRRSKKMWRI</sequence>
<accession>A0A6A5JZQ7</accession>
<organism evidence="2 3">
    <name type="scientific">Decorospora gaudefroyi</name>
    <dbReference type="NCBI Taxonomy" id="184978"/>
    <lineage>
        <taxon>Eukaryota</taxon>
        <taxon>Fungi</taxon>
        <taxon>Dikarya</taxon>
        <taxon>Ascomycota</taxon>
        <taxon>Pezizomycotina</taxon>
        <taxon>Dothideomycetes</taxon>
        <taxon>Pleosporomycetidae</taxon>
        <taxon>Pleosporales</taxon>
        <taxon>Pleosporineae</taxon>
        <taxon>Pleosporaceae</taxon>
        <taxon>Decorospora</taxon>
    </lineage>
</organism>
<dbReference type="EMBL" id="ML975386">
    <property type="protein sequence ID" value="KAF1830735.1"/>
    <property type="molecule type" value="Genomic_DNA"/>
</dbReference>
<reference evidence="2" key="1">
    <citation type="submission" date="2020-01" db="EMBL/GenBank/DDBJ databases">
        <authorList>
            <consortium name="DOE Joint Genome Institute"/>
            <person name="Haridas S."/>
            <person name="Albert R."/>
            <person name="Binder M."/>
            <person name="Bloem J."/>
            <person name="Labutti K."/>
            <person name="Salamov A."/>
            <person name="Andreopoulos B."/>
            <person name="Baker S.E."/>
            <person name="Barry K."/>
            <person name="Bills G."/>
            <person name="Bluhm B.H."/>
            <person name="Cannon C."/>
            <person name="Castanera R."/>
            <person name="Culley D.E."/>
            <person name="Daum C."/>
            <person name="Ezra D."/>
            <person name="Gonzalez J.B."/>
            <person name="Henrissat B."/>
            <person name="Kuo A."/>
            <person name="Liang C."/>
            <person name="Lipzen A."/>
            <person name="Lutzoni F."/>
            <person name="Magnuson J."/>
            <person name="Mondo S."/>
            <person name="Nolan M."/>
            <person name="Ohm R."/>
            <person name="Pangilinan J."/>
            <person name="Park H.-J."/>
            <person name="Ramirez L."/>
            <person name="Alfaro M."/>
            <person name="Sun H."/>
            <person name="Tritt A."/>
            <person name="Yoshinaga Y."/>
            <person name="Zwiers L.-H."/>
            <person name="Turgeon B.G."/>
            <person name="Goodwin S.B."/>
            <person name="Spatafora J.W."/>
            <person name="Crous P.W."/>
            <person name="Grigoriev I.V."/>
        </authorList>
    </citation>
    <scope>NUCLEOTIDE SEQUENCE</scope>
    <source>
        <strain evidence="2">P77</strain>
    </source>
</reference>
<name>A0A6A5JZQ7_9PLEO</name>
<protein>
    <submittedName>
        <fullName evidence="2">Uncharacterized protein</fullName>
    </submittedName>
</protein>
<dbReference type="Proteomes" id="UP000800040">
    <property type="component" value="Unassembled WGS sequence"/>
</dbReference>
<keyword evidence="3" id="KW-1185">Reference proteome</keyword>
<gene>
    <name evidence="2" type="ORF">BDW02DRAFT_572738</name>
</gene>
<proteinExistence type="predicted"/>
<feature type="region of interest" description="Disordered" evidence="1">
    <location>
        <begin position="64"/>
        <end position="118"/>
    </location>
</feature>
<evidence type="ECO:0000313" key="3">
    <source>
        <dbReference type="Proteomes" id="UP000800040"/>
    </source>
</evidence>
<evidence type="ECO:0000313" key="2">
    <source>
        <dbReference type="EMBL" id="KAF1830735.1"/>
    </source>
</evidence>
<evidence type="ECO:0000256" key="1">
    <source>
        <dbReference type="SAM" id="MobiDB-lite"/>
    </source>
</evidence>